<evidence type="ECO:0000313" key="3">
    <source>
        <dbReference type="Proteomes" id="UP000270296"/>
    </source>
</evidence>
<evidence type="ECO:0000256" key="1">
    <source>
        <dbReference type="SAM" id="MobiDB-lite"/>
    </source>
</evidence>
<dbReference type="SUPFAM" id="SSF50156">
    <property type="entry name" value="PDZ domain-like"/>
    <property type="match status" value="1"/>
</dbReference>
<protein>
    <submittedName>
        <fullName evidence="4">PDZ domain-containing protein</fullName>
    </submittedName>
</protein>
<organism evidence="4">
    <name type="scientific">Soboliphyme baturini</name>
    <dbReference type="NCBI Taxonomy" id="241478"/>
    <lineage>
        <taxon>Eukaryota</taxon>
        <taxon>Metazoa</taxon>
        <taxon>Ecdysozoa</taxon>
        <taxon>Nematoda</taxon>
        <taxon>Enoplea</taxon>
        <taxon>Dorylaimia</taxon>
        <taxon>Dioctophymatida</taxon>
        <taxon>Dioctophymatoidea</taxon>
        <taxon>Soboliphymatidae</taxon>
        <taxon>Soboliphyme</taxon>
    </lineage>
</organism>
<evidence type="ECO:0000313" key="2">
    <source>
        <dbReference type="EMBL" id="VDP01007.1"/>
    </source>
</evidence>
<reference evidence="2 3" key="2">
    <citation type="submission" date="2018-11" db="EMBL/GenBank/DDBJ databases">
        <authorList>
            <consortium name="Pathogen Informatics"/>
        </authorList>
    </citation>
    <scope>NUCLEOTIDE SEQUENCE [LARGE SCALE GENOMIC DNA]</scope>
</reference>
<dbReference type="Proteomes" id="UP000270296">
    <property type="component" value="Unassembled WGS sequence"/>
</dbReference>
<sequence>MNPQLLEEALMQRQCKVEPARKSTTADSPSEPISRKTFSKSCRKEDECSVIEVVVREPGVDLDFTLVTYSYGEGQFGVASLGIPPRLRSVGRKAWLTANSISPFPALLFCSVAVVGITEICHFSYLDEIDGLFVGELLSSCRPNIGAIVDVNDQIIKVNGLDIEELPNEESIRYLISCRKILCLTLVRYYSHTQKYRLLQKLATIDQYPYGKSKLHLREVFRQIASSTSPVTPRSANMELCRKWERILGIDRRVFVSNATFARLVID</sequence>
<keyword evidence="3" id="KW-1185">Reference proteome</keyword>
<name>A0A183IIE7_9BILA</name>
<dbReference type="InterPro" id="IPR036034">
    <property type="entry name" value="PDZ_sf"/>
</dbReference>
<accession>A0A183IIE7</accession>
<evidence type="ECO:0000313" key="4">
    <source>
        <dbReference type="WBParaSite" id="SBAD_0000355101-mRNA-1"/>
    </source>
</evidence>
<reference evidence="4" key="1">
    <citation type="submission" date="2016-06" db="UniProtKB">
        <authorList>
            <consortium name="WormBaseParasite"/>
        </authorList>
    </citation>
    <scope>IDENTIFICATION</scope>
</reference>
<gene>
    <name evidence="2" type="ORF">SBAD_LOCUS3392</name>
</gene>
<proteinExistence type="predicted"/>
<dbReference type="EMBL" id="UZAM01007721">
    <property type="protein sequence ID" value="VDP01007.1"/>
    <property type="molecule type" value="Genomic_DNA"/>
</dbReference>
<dbReference type="WBParaSite" id="SBAD_0000355101-mRNA-1">
    <property type="protein sequence ID" value="SBAD_0000355101-mRNA-1"/>
    <property type="gene ID" value="SBAD_0000355101"/>
</dbReference>
<feature type="region of interest" description="Disordered" evidence="1">
    <location>
        <begin position="17"/>
        <end position="36"/>
    </location>
</feature>
<dbReference type="AlphaFoldDB" id="A0A183IIE7"/>